<evidence type="ECO:0000256" key="1">
    <source>
        <dbReference type="ARBA" id="ARBA00004170"/>
    </source>
</evidence>
<evidence type="ECO:0000256" key="2">
    <source>
        <dbReference type="ARBA" id="ARBA00005975"/>
    </source>
</evidence>
<dbReference type="InterPro" id="IPR037519">
    <property type="entry name" value="LITAF_fam"/>
</dbReference>
<evidence type="ECO:0000313" key="8">
    <source>
        <dbReference type="EMBL" id="KAF4667257.1"/>
    </source>
</evidence>
<evidence type="ECO:0000256" key="3">
    <source>
        <dbReference type="ARBA" id="ARBA00022723"/>
    </source>
</evidence>
<dbReference type="Pfam" id="PF10601">
    <property type="entry name" value="zf-LITAF-like"/>
    <property type="match status" value="2"/>
</dbReference>
<keyword evidence="3" id="KW-0479">Metal-binding</keyword>
<feature type="domain" description="LITAF" evidence="7">
    <location>
        <begin position="123"/>
        <end position="207"/>
    </location>
</feature>
<reference evidence="8 9" key="1">
    <citation type="submission" date="2020-04" db="EMBL/GenBank/DDBJ databases">
        <title>Perkinsus chesapeaki whole genome sequence.</title>
        <authorList>
            <person name="Bogema D.R."/>
        </authorList>
    </citation>
    <scope>NUCLEOTIDE SEQUENCE [LARGE SCALE GENOMIC DNA]</scope>
    <source>
        <strain evidence="8">ATCC PRA-425</strain>
    </source>
</reference>
<evidence type="ECO:0000256" key="6">
    <source>
        <dbReference type="SAM" id="Phobius"/>
    </source>
</evidence>
<comment type="similarity">
    <text evidence="2">Belongs to the CDIP1/LITAF family.</text>
</comment>
<feature type="transmembrane region" description="Helical" evidence="6">
    <location>
        <begin position="62"/>
        <end position="82"/>
    </location>
</feature>
<gene>
    <name evidence="8" type="ORF">FOL47_003659</name>
</gene>
<dbReference type="Proteomes" id="UP000591131">
    <property type="component" value="Unassembled WGS sequence"/>
</dbReference>
<evidence type="ECO:0000259" key="7">
    <source>
        <dbReference type="PROSITE" id="PS51837"/>
    </source>
</evidence>
<evidence type="ECO:0000256" key="4">
    <source>
        <dbReference type="ARBA" id="ARBA00022833"/>
    </source>
</evidence>
<keyword evidence="9" id="KW-1185">Reference proteome</keyword>
<feature type="transmembrane region" description="Helical" evidence="6">
    <location>
        <begin position="162"/>
        <end position="181"/>
    </location>
</feature>
<comment type="caution">
    <text evidence="8">The sequence shown here is derived from an EMBL/GenBank/DDBJ whole genome shotgun (WGS) entry which is preliminary data.</text>
</comment>
<keyword evidence="5 6" id="KW-0472">Membrane</keyword>
<name>A0A7J6M6V9_PERCH</name>
<dbReference type="PROSITE" id="PS51837">
    <property type="entry name" value="LITAF"/>
    <property type="match status" value="2"/>
</dbReference>
<keyword evidence="4" id="KW-0862">Zinc</keyword>
<organism evidence="8 9">
    <name type="scientific">Perkinsus chesapeaki</name>
    <name type="common">Clam parasite</name>
    <name type="synonym">Perkinsus andrewsi</name>
    <dbReference type="NCBI Taxonomy" id="330153"/>
    <lineage>
        <taxon>Eukaryota</taxon>
        <taxon>Sar</taxon>
        <taxon>Alveolata</taxon>
        <taxon>Perkinsozoa</taxon>
        <taxon>Perkinsea</taxon>
        <taxon>Perkinsida</taxon>
        <taxon>Perkinsidae</taxon>
        <taxon>Perkinsus</taxon>
    </lineage>
</organism>
<accession>A0A7J6M6V9</accession>
<dbReference type="PANTHER" id="PTHR23292:SF6">
    <property type="entry name" value="FI16602P1-RELATED"/>
    <property type="match status" value="1"/>
</dbReference>
<keyword evidence="6" id="KW-0812">Transmembrane</keyword>
<feature type="domain" description="LITAF" evidence="7">
    <location>
        <begin position="24"/>
        <end position="106"/>
    </location>
</feature>
<sequence length="210" mass="22712">MAASQNYMPLTGSVAEAAVASSTAQPPVPLAVCYFDHTPTVIRCPYCHYTGPTQVEHKVGSGTWLCVAIIAMVFFPLAWVPLCCKDCQQADHTCPNCNLKVVVILCSVVFCADVAMISEPAAPPLLPPAPMAGAYFDHDPATITCPYCRHTGPTKVNHNISLGTWICVIILAIIFFPVAWIPCCCKACQQADHRCVKCNVKVGEKVFITR</sequence>
<comment type="subcellular location">
    <subcellularLocation>
        <location evidence="1">Membrane</location>
        <topology evidence="1">Peripheral membrane protein</topology>
    </subcellularLocation>
</comment>
<dbReference type="OrthoDB" id="435182at2759"/>
<dbReference type="PANTHER" id="PTHR23292">
    <property type="entry name" value="LIPOPOLYSACCHARIDE-INDUCED TUMOR NECROSIS FACTOR-ALPHA FACTOR"/>
    <property type="match status" value="1"/>
</dbReference>
<dbReference type="SMART" id="SM00714">
    <property type="entry name" value="LITAF"/>
    <property type="match status" value="2"/>
</dbReference>
<evidence type="ECO:0000313" key="9">
    <source>
        <dbReference type="Proteomes" id="UP000591131"/>
    </source>
</evidence>
<dbReference type="GO" id="GO:0008270">
    <property type="term" value="F:zinc ion binding"/>
    <property type="evidence" value="ECO:0007669"/>
    <property type="project" value="TreeGrafter"/>
</dbReference>
<dbReference type="InterPro" id="IPR006629">
    <property type="entry name" value="LITAF"/>
</dbReference>
<proteinExistence type="inferred from homology"/>
<keyword evidence="6" id="KW-1133">Transmembrane helix</keyword>
<dbReference type="EMBL" id="JAAPAO010000215">
    <property type="protein sequence ID" value="KAF4667257.1"/>
    <property type="molecule type" value="Genomic_DNA"/>
</dbReference>
<protein>
    <recommendedName>
        <fullName evidence="7">LITAF domain-containing protein</fullName>
    </recommendedName>
</protein>
<evidence type="ECO:0000256" key="5">
    <source>
        <dbReference type="ARBA" id="ARBA00023136"/>
    </source>
</evidence>
<dbReference type="AlphaFoldDB" id="A0A7J6M6V9"/>
<dbReference type="GO" id="GO:0016020">
    <property type="term" value="C:membrane"/>
    <property type="evidence" value="ECO:0007669"/>
    <property type="project" value="UniProtKB-SubCell"/>
</dbReference>